<evidence type="ECO:0000313" key="1">
    <source>
        <dbReference type="EMBL" id="NDL58409.1"/>
    </source>
</evidence>
<protein>
    <submittedName>
        <fullName evidence="1">MoaD/ThiS family protein</fullName>
    </submittedName>
</protein>
<name>A0A7K3M525_9ACTN</name>
<dbReference type="Pfam" id="PF02597">
    <property type="entry name" value="ThiS"/>
    <property type="match status" value="1"/>
</dbReference>
<dbReference type="EMBL" id="WLZY01000005">
    <property type="protein sequence ID" value="NDL58409.1"/>
    <property type="molecule type" value="Genomic_DNA"/>
</dbReference>
<proteinExistence type="predicted"/>
<evidence type="ECO:0000313" key="2">
    <source>
        <dbReference type="Proteomes" id="UP000460435"/>
    </source>
</evidence>
<gene>
    <name evidence="1" type="ORF">F7O44_15175</name>
</gene>
<keyword evidence="2" id="KW-1185">Reference proteome</keyword>
<sequence>MAKVTLRYWAALRAAAGVTEEAFDVSTLDEAFRAARTVHGEDSRFSAVLGICAVIVDETPAGSRDPAQVLLAEGSVVELLPPYAGG</sequence>
<reference evidence="1 2" key="1">
    <citation type="submission" date="2019-11" db="EMBL/GenBank/DDBJ databases">
        <authorList>
            <person name="Li X.-J."/>
            <person name="Feng X.-M."/>
        </authorList>
    </citation>
    <scope>NUCLEOTIDE SEQUENCE [LARGE SCALE GENOMIC DNA]</scope>
    <source>
        <strain evidence="1 2">XMNu-373</strain>
    </source>
</reference>
<dbReference type="SUPFAM" id="SSF54285">
    <property type="entry name" value="MoaD/ThiS"/>
    <property type="match status" value="1"/>
</dbReference>
<accession>A0A7K3M525</accession>
<dbReference type="InterPro" id="IPR012675">
    <property type="entry name" value="Beta-grasp_dom_sf"/>
</dbReference>
<dbReference type="InterPro" id="IPR016155">
    <property type="entry name" value="Mopterin_synth/thiamin_S_b"/>
</dbReference>
<dbReference type="Proteomes" id="UP000460435">
    <property type="component" value="Unassembled WGS sequence"/>
</dbReference>
<dbReference type="InterPro" id="IPR003749">
    <property type="entry name" value="ThiS/MoaD-like"/>
</dbReference>
<organism evidence="1 2">
    <name type="scientific">Phytoactinopolyspora mesophila</name>
    <dbReference type="NCBI Taxonomy" id="2650750"/>
    <lineage>
        <taxon>Bacteria</taxon>
        <taxon>Bacillati</taxon>
        <taxon>Actinomycetota</taxon>
        <taxon>Actinomycetes</taxon>
        <taxon>Jiangellales</taxon>
        <taxon>Jiangellaceae</taxon>
        <taxon>Phytoactinopolyspora</taxon>
    </lineage>
</organism>
<dbReference type="Gene3D" id="3.10.20.30">
    <property type="match status" value="1"/>
</dbReference>
<dbReference type="AlphaFoldDB" id="A0A7K3M525"/>
<dbReference type="RefSeq" id="WP_162451119.1">
    <property type="nucleotide sequence ID" value="NZ_WLZY01000005.1"/>
</dbReference>
<comment type="caution">
    <text evidence="1">The sequence shown here is derived from an EMBL/GenBank/DDBJ whole genome shotgun (WGS) entry which is preliminary data.</text>
</comment>